<dbReference type="SUPFAM" id="SSF55608">
    <property type="entry name" value="Homing endonucleases"/>
    <property type="match status" value="2"/>
</dbReference>
<gene>
    <name evidence="1" type="ORF">KOM_12_133</name>
</gene>
<accession>A0A8F8KKN2</accession>
<dbReference type="GO" id="GO:0004519">
    <property type="term" value="F:endonuclease activity"/>
    <property type="evidence" value="ECO:0007669"/>
    <property type="project" value="UniProtKB-KW"/>
</dbReference>
<keyword evidence="1" id="KW-0378">Hydrolase</keyword>
<keyword evidence="1" id="KW-0255">Endonuclease</keyword>
<dbReference type="InterPro" id="IPR027434">
    <property type="entry name" value="Homing_endonucl"/>
</dbReference>
<protein>
    <submittedName>
        <fullName evidence="1">Homing endonuclease LAGLIDADG</fullName>
    </submittedName>
</protein>
<dbReference type="EMBL" id="MZ420154">
    <property type="protein sequence ID" value="QYA18403.1"/>
    <property type="molecule type" value="Genomic_DNA"/>
</dbReference>
<reference evidence="1" key="1">
    <citation type="submission" date="2021-06" db="EMBL/GenBank/DDBJ databases">
        <authorList>
            <person name="Rolland C."/>
        </authorList>
    </citation>
    <scope>NUCLEOTIDE SEQUENCE</scope>
    <source>
        <strain evidence="1">347.936635</strain>
    </source>
</reference>
<evidence type="ECO:0000313" key="1">
    <source>
        <dbReference type="EMBL" id="QYA18403.1"/>
    </source>
</evidence>
<proteinExistence type="predicted"/>
<sequence length="328" mass="36614">MNATNAAKRALTEDVIYGGNVKRRGTSGWAVRFTNTKEQYFSTPQLGSDEAYRQAVSWQQRVSDQRGITRCKPVANEDFKQYVAGFFDGDGCVTTQVRKSGKSSIKVSFTQAQQDGVPDVLVAMQKVYGGTLSSSSRGPNTWRNRHTLSFSGCEATWLLLDLDRHTIVKQRQTSIALAFIKSNDDDTHALLAEELGLQKELDELNSLIVPPHHHNLTDSYLAGLFDAEGCTRINGKSIDVSIAQKSSISLLCAIKQKLGYNTNCKSLHNGQLHLYGETAERFLDSILPFAIVKKDQVTASIEYRRTRFAISDTKRENFVKTILQLKKK</sequence>
<dbReference type="Gene3D" id="3.10.28.10">
    <property type="entry name" value="Homing endonucleases"/>
    <property type="match status" value="2"/>
</dbReference>
<organism evidence="1">
    <name type="scientific">Clandestinovirus</name>
    <dbReference type="NCBI Taxonomy" id="2831644"/>
    <lineage>
        <taxon>Viruses</taxon>
    </lineage>
</organism>
<keyword evidence="1" id="KW-0540">Nuclease</keyword>
<name>A0A8F8KKN2_9VIRU</name>